<keyword evidence="4" id="KW-1185">Reference proteome</keyword>
<dbReference type="Gene3D" id="3.40.50.1820">
    <property type="entry name" value="alpha/beta hydrolase"/>
    <property type="match status" value="1"/>
</dbReference>
<reference evidence="3 4" key="1">
    <citation type="submission" date="2021-10" db="EMBL/GenBank/DDBJ databases">
        <authorList>
            <person name="Criscuolo A."/>
        </authorList>
    </citation>
    <scope>NUCLEOTIDE SEQUENCE [LARGE SCALE GENOMIC DNA]</scope>
    <source>
        <strain evidence="4">CIP 111883</strain>
    </source>
</reference>
<evidence type="ECO:0000313" key="4">
    <source>
        <dbReference type="Proteomes" id="UP000789833"/>
    </source>
</evidence>
<keyword evidence="1 3" id="KW-0378">Hydrolase</keyword>
<feature type="domain" description="Peptidase S9 prolyl oligopeptidase catalytic" evidence="2">
    <location>
        <begin position="462"/>
        <end position="660"/>
    </location>
</feature>
<dbReference type="Gene3D" id="2.120.10.30">
    <property type="entry name" value="TolB, C-terminal domain"/>
    <property type="match status" value="2"/>
</dbReference>
<proteinExistence type="predicted"/>
<dbReference type="EC" id="3.4.14.-" evidence="3"/>
<gene>
    <name evidence="3" type="primary">dpp5_1</name>
    <name evidence="3" type="ORF">BACCIP111883_03480</name>
</gene>
<dbReference type="InterPro" id="IPR001375">
    <property type="entry name" value="Peptidase_S9_cat"/>
</dbReference>
<dbReference type="PANTHER" id="PTHR42776:SF27">
    <property type="entry name" value="DIPEPTIDYL PEPTIDASE FAMILY MEMBER 6"/>
    <property type="match status" value="1"/>
</dbReference>
<organism evidence="3 4">
    <name type="scientific">Sutcliffiella rhizosphaerae</name>
    <dbReference type="NCBI Taxonomy" id="2880967"/>
    <lineage>
        <taxon>Bacteria</taxon>
        <taxon>Bacillati</taxon>
        <taxon>Bacillota</taxon>
        <taxon>Bacilli</taxon>
        <taxon>Bacillales</taxon>
        <taxon>Bacillaceae</taxon>
        <taxon>Sutcliffiella</taxon>
    </lineage>
</organism>
<dbReference type="GO" id="GO:0016787">
    <property type="term" value="F:hydrolase activity"/>
    <property type="evidence" value="ECO:0007669"/>
    <property type="project" value="UniProtKB-KW"/>
</dbReference>
<dbReference type="PANTHER" id="PTHR42776">
    <property type="entry name" value="SERINE PEPTIDASE S9 FAMILY MEMBER"/>
    <property type="match status" value="1"/>
</dbReference>
<dbReference type="Pfam" id="PF00326">
    <property type="entry name" value="Peptidase_S9"/>
    <property type="match status" value="1"/>
</dbReference>
<accession>A0ABM8YRR9</accession>
<sequence>MIKKNSNYLTIEEVISIPEFQDTSISEDGQRVAYVRKTPDWDNNTYRQHVWVYDGNIDKSYPLTIGKNESLHPRWSPDSQNLAYLSPVGEGNERKKQIFIQTSQDMGAIQISHEEQSVENFKWAPDGKGIFFTANRPETEKMKLRKKLYGEFTNIDQDFHFNTLYYLDIEKGKQKTNTLYNLPKDLYEKNATQDNQKDQKHNEISIPIIDSMDLQIQNYDVSPNGKTVVFITTPTPRMIDLLKKEIYILDLNSKEIEKLETTSHHAQNVMFSHDGSKICYGRYVKEKMFFNNIELEIYDLKSKRVTQPILDIDENVIPVRWIEEGILVIWQEKTNYRMGILSEDGKMTPLVGSNDTVAIHPSITSDGKNVAYIKATSQEAPEIYLNDRCVTELYKYYEGKVKSQKEIIHWTTKDGLKIEGILSKPIDYDSSRTYPLIVVVHGGPIGTSLAIPTMNKYQPIEQFVEKGFIVLEPNYRGSAGYGEAFRKANYRQLGLGDYEDIVSGMDVLIEKGMVSSENVGIVGWSQGGYISAFCATYSNRFKAISVGAGISNWMTYYVNTDITHFTRFYLGKTPWEDEEIYRKTSPMTYINNASTPTLIQHGEKDSRVPVPNAYELYRGLKDVGVETKLVIFKGMEHGSDKPGIHRVILKQNLDWFSHYILGEPADESRSY</sequence>
<dbReference type="InterPro" id="IPR011042">
    <property type="entry name" value="6-blade_b-propeller_TolB-like"/>
</dbReference>
<comment type="caution">
    <text evidence="3">The sequence shown here is derived from an EMBL/GenBank/DDBJ whole genome shotgun (WGS) entry which is preliminary data.</text>
</comment>
<name>A0ABM8YRR9_9BACI</name>
<protein>
    <submittedName>
        <fullName evidence="3">Dipeptidyl-peptidase 5</fullName>
        <ecNumber evidence="3">3.4.14.-</ecNumber>
    </submittedName>
</protein>
<evidence type="ECO:0000259" key="2">
    <source>
        <dbReference type="Pfam" id="PF00326"/>
    </source>
</evidence>
<dbReference type="EMBL" id="CAKJTJ010000025">
    <property type="protein sequence ID" value="CAG9622689.1"/>
    <property type="molecule type" value="Genomic_DNA"/>
</dbReference>
<dbReference type="InterPro" id="IPR029058">
    <property type="entry name" value="AB_hydrolase_fold"/>
</dbReference>
<evidence type="ECO:0000313" key="3">
    <source>
        <dbReference type="EMBL" id="CAG9622689.1"/>
    </source>
</evidence>
<dbReference type="Proteomes" id="UP000789833">
    <property type="component" value="Unassembled WGS sequence"/>
</dbReference>
<dbReference type="SUPFAM" id="SSF82171">
    <property type="entry name" value="DPP6 N-terminal domain-like"/>
    <property type="match status" value="1"/>
</dbReference>
<evidence type="ECO:0000256" key="1">
    <source>
        <dbReference type="ARBA" id="ARBA00022801"/>
    </source>
</evidence>
<dbReference type="SUPFAM" id="SSF53474">
    <property type="entry name" value="alpha/beta-Hydrolases"/>
    <property type="match status" value="1"/>
</dbReference>